<keyword evidence="1" id="KW-1133">Transmembrane helix</keyword>
<dbReference type="Proteomes" id="UP000221394">
    <property type="component" value="Unassembled WGS sequence"/>
</dbReference>
<feature type="transmembrane region" description="Helical" evidence="1">
    <location>
        <begin position="120"/>
        <end position="143"/>
    </location>
</feature>
<dbReference type="OrthoDB" id="3388334at2"/>
<gene>
    <name evidence="2" type="ORF">ATL41_0071</name>
</gene>
<feature type="transmembrane region" description="Helical" evidence="1">
    <location>
        <begin position="79"/>
        <end position="97"/>
    </location>
</feature>
<proteinExistence type="predicted"/>
<organism evidence="2 3">
    <name type="scientific">Flavimobilis soli</name>
    <dbReference type="NCBI Taxonomy" id="442709"/>
    <lineage>
        <taxon>Bacteria</taxon>
        <taxon>Bacillati</taxon>
        <taxon>Actinomycetota</taxon>
        <taxon>Actinomycetes</taxon>
        <taxon>Micrococcales</taxon>
        <taxon>Jonesiaceae</taxon>
        <taxon>Flavimobilis</taxon>
    </lineage>
</organism>
<feature type="transmembrane region" description="Helical" evidence="1">
    <location>
        <begin position="34"/>
        <end position="67"/>
    </location>
</feature>
<keyword evidence="1" id="KW-0812">Transmembrane</keyword>
<evidence type="ECO:0000256" key="1">
    <source>
        <dbReference type="SAM" id="Phobius"/>
    </source>
</evidence>
<feature type="transmembrane region" description="Helical" evidence="1">
    <location>
        <begin position="210"/>
        <end position="233"/>
    </location>
</feature>
<feature type="transmembrane region" description="Helical" evidence="1">
    <location>
        <begin position="253"/>
        <end position="274"/>
    </location>
</feature>
<dbReference type="AlphaFoldDB" id="A0A2A9E959"/>
<evidence type="ECO:0000313" key="2">
    <source>
        <dbReference type="EMBL" id="PFG35394.1"/>
    </source>
</evidence>
<dbReference type="RefSeq" id="WP_098456700.1">
    <property type="nucleotide sequence ID" value="NZ_PDJH01000001.1"/>
</dbReference>
<dbReference type="EMBL" id="PDJH01000001">
    <property type="protein sequence ID" value="PFG35394.1"/>
    <property type="molecule type" value="Genomic_DNA"/>
</dbReference>
<accession>A0A2A9E959</accession>
<name>A0A2A9E959_9MICO</name>
<keyword evidence="3" id="KW-1185">Reference proteome</keyword>
<protein>
    <submittedName>
        <fullName evidence="2">Uncharacterized protein</fullName>
    </submittedName>
</protein>
<reference evidence="2 3" key="1">
    <citation type="submission" date="2017-10" db="EMBL/GenBank/DDBJ databases">
        <title>Sequencing the genomes of 1000 actinobacteria strains.</title>
        <authorList>
            <person name="Klenk H.-P."/>
        </authorList>
    </citation>
    <scope>NUCLEOTIDE SEQUENCE [LARGE SCALE GENOMIC DNA]</scope>
    <source>
        <strain evidence="2 3">DSM 21574</strain>
    </source>
</reference>
<comment type="caution">
    <text evidence="2">The sequence shown here is derived from an EMBL/GenBank/DDBJ whole genome shotgun (WGS) entry which is preliminary data.</text>
</comment>
<sequence>MIAVTVLLLVAVADLVRKVPAVQAGRRSAWWVGAAVLAAGAVLVLGAGVPVLVTLGSAAVAGAWTLTMPVSGPGESRRLWPVLVLAAVVVLGALAPVRDLTGPLVDAWERTALGAPGPDAVPAAVALGVLAVVLALTRTANVVTRAALARARREDPAPARAAAGPEPGPAGWRLKVRGRDVATVVPAPSRDAVAGPLLRGGRLIGPLERLLVLTLGLAGVYPVIAAVLAAKGIVRFPEISADRAHGTKAEEFLIGSLASWTTAGAGVLLVRLLLHG</sequence>
<keyword evidence="1" id="KW-0472">Membrane</keyword>
<evidence type="ECO:0000313" key="3">
    <source>
        <dbReference type="Proteomes" id="UP000221394"/>
    </source>
</evidence>